<dbReference type="AlphaFoldDB" id="A0A9Q0C311"/>
<evidence type="ECO:0000256" key="3">
    <source>
        <dbReference type="ARBA" id="ARBA00022679"/>
    </source>
</evidence>
<dbReference type="Gene3D" id="1.10.510.10">
    <property type="entry name" value="Transferase(Phosphotransferase) domain 1"/>
    <property type="match status" value="2"/>
</dbReference>
<dbReference type="SMART" id="SM00219">
    <property type="entry name" value="TyrKc"/>
    <property type="match status" value="1"/>
</dbReference>
<keyword evidence="5" id="KW-0418">Kinase</keyword>
<dbReference type="FunFam" id="1.10.510.10:FF:001023">
    <property type="entry name" value="Os07g0541700 protein"/>
    <property type="match status" value="1"/>
</dbReference>
<dbReference type="InterPro" id="IPR020635">
    <property type="entry name" value="Tyr_kinase_cat_dom"/>
</dbReference>
<organism evidence="11 12">
    <name type="scientific">Rhynchospora breviuscula</name>
    <dbReference type="NCBI Taxonomy" id="2022672"/>
    <lineage>
        <taxon>Eukaryota</taxon>
        <taxon>Viridiplantae</taxon>
        <taxon>Streptophyta</taxon>
        <taxon>Embryophyta</taxon>
        <taxon>Tracheophyta</taxon>
        <taxon>Spermatophyta</taxon>
        <taxon>Magnoliopsida</taxon>
        <taxon>Liliopsida</taxon>
        <taxon>Poales</taxon>
        <taxon>Cyperaceae</taxon>
        <taxon>Cyperoideae</taxon>
        <taxon>Rhynchosporeae</taxon>
        <taxon>Rhynchospora</taxon>
    </lineage>
</organism>
<dbReference type="OrthoDB" id="680029at2759"/>
<evidence type="ECO:0000256" key="4">
    <source>
        <dbReference type="ARBA" id="ARBA00022741"/>
    </source>
</evidence>
<evidence type="ECO:0000256" key="5">
    <source>
        <dbReference type="ARBA" id="ARBA00022777"/>
    </source>
</evidence>
<evidence type="ECO:0000256" key="6">
    <source>
        <dbReference type="ARBA" id="ARBA00022840"/>
    </source>
</evidence>
<evidence type="ECO:0000313" key="12">
    <source>
        <dbReference type="Proteomes" id="UP001151287"/>
    </source>
</evidence>
<dbReference type="PROSITE" id="PS50011">
    <property type="entry name" value="PROTEIN_KINASE_DOM"/>
    <property type="match status" value="1"/>
</dbReference>
<dbReference type="EC" id="2.7.11.1" evidence="1"/>
<dbReference type="PROSITE" id="PS00108">
    <property type="entry name" value="PROTEIN_KINASE_ST"/>
    <property type="match status" value="1"/>
</dbReference>
<name>A0A9Q0C311_9POAL</name>
<gene>
    <name evidence="11" type="ORF">LUZ63_017705</name>
</gene>
<reference evidence="11" key="1">
    <citation type="journal article" date="2022" name="Cell">
        <title>Repeat-based holocentromeres influence genome architecture and karyotype evolution.</title>
        <authorList>
            <person name="Hofstatter P.G."/>
            <person name="Thangavel G."/>
            <person name="Lux T."/>
            <person name="Neumann P."/>
            <person name="Vondrak T."/>
            <person name="Novak P."/>
            <person name="Zhang M."/>
            <person name="Costa L."/>
            <person name="Castellani M."/>
            <person name="Scott A."/>
            <person name="Toegelov H."/>
            <person name="Fuchs J."/>
            <person name="Mata-Sucre Y."/>
            <person name="Dias Y."/>
            <person name="Vanzela A.L.L."/>
            <person name="Huettel B."/>
            <person name="Almeida C.C.S."/>
            <person name="Simkova H."/>
            <person name="Souza G."/>
            <person name="Pedrosa-Harand A."/>
            <person name="Macas J."/>
            <person name="Mayer K.F.X."/>
            <person name="Houben A."/>
            <person name="Marques A."/>
        </authorList>
    </citation>
    <scope>NUCLEOTIDE SEQUENCE</scope>
    <source>
        <strain evidence="11">RhyBre1mFocal</strain>
    </source>
</reference>
<feature type="compositionally biased region" description="Low complexity" evidence="9">
    <location>
        <begin position="185"/>
        <end position="198"/>
    </location>
</feature>
<keyword evidence="4" id="KW-0547">Nucleotide-binding</keyword>
<evidence type="ECO:0000259" key="10">
    <source>
        <dbReference type="PROSITE" id="PS50011"/>
    </source>
</evidence>
<feature type="domain" description="Protein kinase" evidence="10">
    <location>
        <begin position="1"/>
        <end position="179"/>
    </location>
</feature>
<keyword evidence="6" id="KW-0067">ATP-binding</keyword>
<comment type="catalytic activity">
    <reaction evidence="7">
        <text>L-threonyl-[protein] + ATP = O-phospho-L-threonyl-[protein] + ADP + H(+)</text>
        <dbReference type="Rhea" id="RHEA:46608"/>
        <dbReference type="Rhea" id="RHEA-COMP:11060"/>
        <dbReference type="Rhea" id="RHEA-COMP:11605"/>
        <dbReference type="ChEBI" id="CHEBI:15378"/>
        <dbReference type="ChEBI" id="CHEBI:30013"/>
        <dbReference type="ChEBI" id="CHEBI:30616"/>
        <dbReference type="ChEBI" id="CHEBI:61977"/>
        <dbReference type="ChEBI" id="CHEBI:456216"/>
        <dbReference type="EC" id="2.7.11.1"/>
    </reaction>
</comment>
<comment type="catalytic activity">
    <reaction evidence="8">
        <text>L-seryl-[protein] + ATP = O-phospho-L-seryl-[protein] + ADP + H(+)</text>
        <dbReference type="Rhea" id="RHEA:17989"/>
        <dbReference type="Rhea" id="RHEA-COMP:9863"/>
        <dbReference type="Rhea" id="RHEA-COMP:11604"/>
        <dbReference type="ChEBI" id="CHEBI:15378"/>
        <dbReference type="ChEBI" id="CHEBI:29999"/>
        <dbReference type="ChEBI" id="CHEBI:30616"/>
        <dbReference type="ChEBI" id="CHEBI:83421"/>
        <dbReference type="ChEBI" id="CHEBI:456216"/>
        <dbReference type="EC" id="2.7.11.1"/>
    </reaction>
</comment>
<dbReference type="GO" id="GO:0004713">
    <property type="term" value="F:protein tyrosine kinase activity"/>
    <property type="evidence" value="ECO:0007669"/>
    <property type="project" value="InterPro"/>
</dbReference>
<evidence type="ECO:0000313" key="11">
    <source>
        <dbReference type="EMBL" id="KAJ1686315.1"/>
    </source>
</evidence>
<evidence type="ECO:0000256" key="2">
    <source>
        <dbReference type="ARBA" id="ARBA00022527"/>
    </source>
</evidence>
<dbReference type="PANTHER" id="PTHR48006">
    <property type="entry name" value="LEUCINE-RICH REPEAT-CONTAINING PROTEIN DDB_G0281931-RELATED"/>
    <property type="match status" value="1"/>
</dbReference>
<comment type="caution">
    <text evidence="11">The sequence shown here is derived from an EMBL/GenBank/DDBJ whole genome shotgun (WGS) entry which is preliminary data.</text>
</comment>
<feature type="region of interest" description="Disordered" evidence="9">
    <location>
        <begin position="185"/>
        <end position="211"/>
    </location>
</feature>
<keyword evidence="2" id="KW-0723">Serine/threonine-protein kinase</keyword>
<sequence length="227" mass="24599">MLLFVCIGKSGVHLDWRRRLRVALGAAKGIAYLHELADPPIVHGDIKSSNVLLDENLNAKVSDFGLSKSLGADGKGHITTQVKGTMNIQVFLPISVIIELITGKRPLERGRYIVREVKALLDPSNDLSNVKSLLDPSLGLTTSVGGFEQYINLALRCVDENSADRPTMSEVVSWLEKIMQQAGVDPSSASNSLSVVGSTGTPVRHPYQDDASFDYSGNAAYPRIEPK</sequence>
<dbReference type="InterPro" id="IPR011009">
    <property type="entry name" value="Kinase-like_dom_sf"/>
</dbReference>
<evidence type="ECO:0000256" key="8">
    <source>
        <dbReference type="ARBA" id="ARBA00048679"/>
    </source>
</evidence>
<protein>
    <recommendedName>
        <fullName evidence="1">non-specific serine/threonine protein kinase</fullName>
        <ecNumber evidence="1">2.7.11.1</ecNumber>
    </recommendedName>
</protein>
<accession>A0A9Q0C311</accession>
<dbReference type="SUPFAM" id="SSF56112">
    <property type="entry name" value="Protein kinase-like (PK-like)"/>
    <property type="match status" value="1"/>
</dbReference>
<keyword evidence="12" id="KW-1185">Reference proteome</keyword>
<dbReference type="GO" id="GO:0005524">
    <property type="term" value="F:ATP binding"/>
    <property type="evidence" value="ECO:0007669"/>
    <property type="project" value="UniProtKB-KW"/>
</dbReference>
<dbReference type="EMBL" id="JAMQYH010000005">
    <property type="protein sequence ID" value="KAJ1686315.1"/>
    <property type="molecule type" value="Genomic_DNA"/>
</dbReference>
<keyword evidence="3" id="KW-0808">Transferase</keyword>
<dbReference type="PANTHER" id="PTHR48006:SF17">
    <property type="entry name" value="LEUCINE-RICH REPEAT PROTEIN KINASE FAMILY PROTEIN"/>
    <property type="match status" value="1"/>
</dbReference>
<dbReference type="Proteomes" id="UP001151287">
    <property type="component" value="Unassembled WGS sequence"/>
</dbReference>
<dbReference type="GO" id="GO:0004674">
    <property type="term" value="F:protein serine/threonine kinase activity"/>
    <property type="evidence" value="ECO:0007669"/>
    <property type="project" value="UniProtKB-KW"/>
</dbReference>
<dbReference type="InterPro" id="IPR051824">
    <property type="entry name" value="LRR_Rcpt-Like_S/T_Kinase"/>
</dbReference>
<dbReference type="InterPro" id="IPR000719">
    <property type="entry name" value="Prot_kinase_dom"/>
</dbReference>
<dbReference type="InterPro" id="IPR008271">
    <property type="entry name" value="Ser/Thr_kinase_AS"/>
</dbReference>
<evidence type="ECO:0000256" key="7">
    <source>
        <dbReference type="ARBA" id="ARBA00047899"/>
    </source>
</evidence>
<proteinExistence type="predicted"/>
<dbReference type="Pfam" id="PF00069">
    <property type="entry name" value="Pkinase"/>
    <property type="match status" value="1"/>
</dbReference>
<evidence type="ECO:0000256" key="1">
    <source>
        <dbReference type="ARBA" id="ARBA00012513"/>
    </source>
</evidence>
<evidence type="ECO:0000256" key="9">
    <source>
        <dbReference type="SAM" id="MobiDB-lite"/>
    </source>
</evidence>